<gene>
    <name evidence="6" type="ORF">DL240_00465</name>
</gene>
<dbReference type="EMBL" id="QHKO01000001">
    <property type="protein sequence ID" value="RAL24717.1"/>
    <property type="molecule type" value="Genomic_DNA"/>
</dbReference>
<dbReference type="GO" id="GO:0005975">
    <property type="term" value="P:carbohydrate metabolic process"/>
    <property type="evidence" value="ECO:0007669"/>
    <property type="project" value="InterPro"/>
</dbReference>
<name>A0A328C807_9DELT</name>
<comment type="caution">
    <text evidence="6">The sequence shown here is derived from an EMBL/GenBank/DDBJ whole genome shotgun (WGS) entry which is preliminary data.</text>
</comment>
<dbReference type="InterPro" id="IPR046457">
    <property type="entry name" value="PMI_typeI_cat"/>
</dbReference>
<keyword evidence="1 3" id="KW-0479">Metal-binding</keyword>
<evidence type="ECO:0000256" key="1">
    <source>
        <dbReference type="ARBA" id="ARBA00022723"/>
    </source>
</evidence>
<keyword evidence="2 3" id="KW-0862">Zinc</keyword>
<dbReference type="InterPro" id="IPR051804">
    <property type="entry name" value="Carb_Metab_Reg_Kinase/Isom"/>
</dbReference>
<dbReference type="InterPro" id="IPR014628">
    <property type="entry name" value="Man6P_isomerase_Firm_short"/>
</dbReference>
<reference evidence="6 7" key="1">
    <citation type="submission" date="2018-05" db="EMBL/GenBank/DDBJ databases">
        <title>Lujinxingia marina gen. nov. sp. nov., a new facultative anaerobic member of the class Deltaproteobacteria, and proposal of Lujinxingaceae fam. nov.</title>
        <authorList>
            <person name="Li C.-M."/>
        </authorList>
    </citation>
    <scope>NUCLEOTIDE SEQUENCE [LARGE SCALE GENOMIC DNA]</scope>
    <source>
        <strain evidence="6 7">B210</strain>
    </source>
</reference>
<dbReference type="PANTHER" id="PTHR42742">
    <property type="entry name" value="TRANSCRIPTIONAL REPRESSOR MPRA"/>
    <property type="match status" value="1"/>
</dbReference>
<evidence type="ECO:0000256" key="3">
    <source>
        <dbReference type="PIRSR" id="PIRSR036894-1"/>
    </source>
</evidence>
<evidence type="ECO:0000256" key="4">
    <source>
        <dbReference type="PIRSR" id="PIRSR036894-2"/>
    </source>
</evidence>
<feature type="domain" description="Phosphomannose isomerase type I catalytic" evidence="5">
    <location>
        <begin position="14"/>
        <end position="120"/>
    </location>
</feature>
<sequence>MTEHAVKKAPLHVLQMQPVLIEKIWGGRKLADLFGKELPAQGRYGESWEVADLPEGQSSVAAGPLAGCTLSEVVGMWGRELVGTAAPDAARFPLLVKLLDANADLSVQVHPGQQHLAELPGAHSKDECWMILDAEPGASIVHGLNGEVLPEAFAGAAREGTLKAVLHHEEVRAGEVVRVSPGTIHAIGAGVALLEVQEPSDTTYRVYDYNRPGLDGELRALHLDEAMMVSRLCPSAEVALAPIALGQGVELRVDAPGYRLETVHVAGQADVSWEIARSSAQVIYCVAGALSLNDGLGGKLELKAGQTVVVPAALGRVQGQVRDARLAVAGLGGDLLLRDLRVVSVGAEVAPV</sequence>
<dbReference type="Pfam" id="PF20511">
    <property type="entry name" value="PMI_typeI_cat"/>
    <property type="match status" value="1"/>
</dbReference>
<dbReference type="Gene3D" id="2.60.120.10">
    <property type="entry name" value="Jelly Rolls"/>
    <property type="match status" value="2"/>
</dbReference>
<dbReference type="PANTHER" id="PTHR42742:SF3">
    <property type="entry name" value="FRUCTOKINASE"/>
    <property type="match status" value="1"/>
</dbReference>
<dbReference type="Proteomes" id="UP000249169">
    <property type="component" value="Unassembled WGS sequence"/>
</dbReference>
<dbReference type="GO" id="GO:0008270">
    <property type="term" value="F:zinc ion binding"/>
    <property type="evidence" value="ECO:0007669"/>
    <property type="project" value="InterPro"/>
</dbReference>
<accession>A0A328C807</accession>
<feature type="binding site" evidence="3">
    <location>
        <position position="185"/>
    </location>
    <ligand>
        <name>Zn(2+)</name>
        <dbReference type="ChEBI" id="CHEBI:29105"/>
    </ligand>
</feature>
<evidence type="ECO:0000313" key="6">
    <source>
        <dbReference type="EMBL" id="RAL24717.1"/>
    </source>
</evidence>
<dbReference type="AlphaFoldDB" id="A0A328C807"/>
<dbReference type="CDD" id="cd07010">
    <property type="entry name" value="cupin_PMI_type_I_N_bac"/>
    <property type="match status" value="1"/>
</dbReference>
<feature type="active site" evidence="4">
    <location>
        <position position="205"/>
    </location>
</feature>
<dbReference type="InterPro" id="IPR011051">
    <property type="entry name" value="RmlC_Cupin_sf"/>
</dbReference>
<dbReference type="OrthoDB" id="9808275at2"/>
<comment type="cofactor">
    <cofactor evidence="3">
        <name>Zn(2+)</name>
        <dbReference type="ChEBI" id="CHEBI:29105"/>
    </cofactor>
    <text evidence="3">Binds 1 zinc ion per subunit.</text>
</comment>
<evidence type="ECO:0000313" key="7">
    <source>
        <dbReference type="Proteomes" id="UP000249169"/>
    </source>
</evidence>
<keyword evidence="6" id="KW-0413">Isomerase</keyword>
<dbReference type="InterPro" id="IPR014710">
    <property type="entry name" value="RmlC-like_jellyroll"/>
</dbReference>
<proteinExistence type="predicted"/>
<dbReference type="PIRSF" id="PIRSF036894">
    <property type="entry name" value="PMI_Firm_short"/>
    <property type="match status" value="1"/>
</dbReference>
<protein>
    <submittedName>
        <fullName evidence="6">Mannose-6-phosphate isomerase</fullName>
    </submittedName>
</protein>
<evidence type="ECO:0000259" key="5">
    <source>
        <dbReference type="Pfam" id="PF20511"/>
    </source>
</evidence>
<evidence type="ECO:0000256" key="2">
    <source>
        <dbReference type="ARBA" id="ARBA00022833"/>
    </source>
</evidence>
<keyword evidence="7" id="KW-1185">Reference proteome</keyword>
<feature type="binding site" evidence="3">
    <location>
        <position position="110"/>
    </location>
    <ligand>
        <name>Zn(2+)</name>
        <dbReference type="ChEBI" id="CHEBI:29105"/>
    </ligand>
</feature>
<dbReference type="RefSeq" id="WP_111727889.1">
    <property type="nucleotide sequence ID" value="NZ_QHKO01000001.1"/>
</dbReference>
<dbReference type="GO" id="GO:0004476">
    <property type="term" value="F:mannose-6-phosphate isomerase activity"/>
    <property type="evidence" value="ECO:0007669"/>
    <property type="project" value="InterPro"/>
</dbReference>
<feature type="binding site" evidence="3">
    <location>
        <position position="127"/>
    </location>
    <ligand>
        <name>Zn(2+)</name>
        <dbReference type="ChEBI" id="CHEBI:29105"/>
    </ligand>
</feature>
<dbReference type="SUPFAM" id="SSF51182">
    <property type="entry name" value="RmlC-like cupins"/>
    <property type="match status" value="1"/>
</dbReference>
<organism evidence="6 7">
    <name type="scientific">Lujinxingia litoralis</name>
    <dbReference type="NCBI Taxonomy" id="2211119"/>
    <lineage>
        <taxon>Bacteria</taxon>
        <taxon>Deltaproteobacteria</taxon>
        <taxon>Bradymonadales</taxon>
        <taxon>Lujinxingiaceae</taxon>
        <taxon>Lujinxingia</taxon>
    </lineage>
</organism>